<evidence type="ECO:0000313" key="4">
    <source>
        <dbReference type="EMBL" id="BFD48215.1"/>
    </source>
</evidence>
<accession>A0AAT9GEA3</accession>
<organism evidence="4">
    <name type="scientific">Wolbachia endosymbiont of Sergentomyia squamirostris</name>
    <dbReference type="NCBI Taxonomy" id="3113640"/>
    <lineage>
        <taxon>Bacteria</taxon>
        <taxon>Pseudomonadati</taxon>
        <taxon>Pseudomonadota</taxon>
        <taxon>Alphaproteobacteria</taxon>
        <taxon>Rickettsiales</taxon>
        <taxon>Anaplasmataceae</taxon>
        <taxon>Wolbachieae</taxon>
        <taxon>Wolbachia</taxon>
    </lineage>
</organism>
<dbReference type="InterPro" id="IPR018077">
    <property type="entry name" value="Glyco_hydro_fam25_subgr"/>
</dbReference>
<reference evidence="4" key="1">
    <citation type="submission" date="2024-01" db="EMBL/GenBank/DDBJ databases">
        <title>Sequencing the genomes of a sandfly, Sergentomyia squamirostris, and its two endosymbionts.</title>
        <authorList>
            <person name="Itokawa K."/>
            <person name="Sanjoba C."/>
        </authorList>
    </citation>
    <scope>NUCLEOTIDE SEQUENCE</scope>
    <source>
        <strain evidence="4">WSSQ</strain>
    </source>
</reference>
<proteinExistence type="inferred from homology"/>
<dbReference type="PANTHER" id="PTHR34135">
    <property type="entry name" value="LYSOZYME"/>
    <property type="match status" value="1"/>
</dbReference>
<dbReference type="AlphaFoldDB" id="A0AAT9GEA3"/>
<sequence length="237" mass="27055">MREYQNFLKQLKYVIVNSGVLEKEGKCKKIADLSNKVYANAVVDLSHWNADVNFKLVKEDGILGVVHKATQGLKFVDLKYAERRKIAEEEGLLYGAYHFGVGENGKDQAEHFLETVSDSSKVLLALDIEENKNGENITPKQAEDFVTRVQERTNRLPLICGGAYFLKDFATPILTECPLWKIRWSKLPKGWNKWVLWQYTNGQMGPEPHSVRGIGPCDRSKFNGMLEELRNFWLSGC</sequence>
<dbReference type="PANTHER" id="PTHR34135:SF2">
    <property type="entry name" value="LYSOZYME"/>
    <property type="match status" value="1"/>
</dbReference>
<dbReference type="InterPro" id="IPR002053">
    <property type="entry name" value="Glyco_hydro_25"/>
</dbReference>
<evidence type="ECO:0008006" key="5">
    <source>
        <dbReference type="Google" id="ProtNLM"/>
    </source>
</evidence>
<dbReference type="InterPro" id="IPR017853">
    <property type="entry name" value="GH"/>
</dbReference>
<name>A0AAT9GEA3_9RICK</name>
<comment type="similarity">
    <text evidence="1">Belongs to the glycosyl hydrolase 25 family.</text>
</comment>
<dbReference type="PROSITE" id="PS51904">
    <property type="entry name" value="GLYCOSYL_HYDROL_F25_2"/>
    <property type="match status" value="1"/>
</dbReference>
<gene>
    <name evidence="4" type="ORF">DMENIID0003_12890</name>
</gene>
<dbReference type="SMART" id="SM00641">
    <property type="entry name" value="Glyco_25"/>
    <property type="match status" value="1"/>
</dbReference>
<dbReference type="SUPFAM" id="SSF51445">
    <property type="entry name" value="(Trans)glycosidases"/>
    <property type="match status" value="1"/>
</dbReference>
<dbReference type="GO" id="GO:0016052">
    <property type="term" value="P:carbohydrate catabolic process"/>
    <property type="evidence" value="ECO:0007669"/>
    <property type="project" value="TreeGrafter"/>
</dbReference>
<dbReference type="CDD" id="cd00599">
    <property type="entry name" value="GH25_muramidase"/>
    <property type="match status" value="1"/>
</dbReference>
<keyword evidence="2" id="KW-0378">Hydrolase</keyword>
<evidence type="ECO:0000256" key="2">
    <source>
        <dbReference type="ARBA" id="ARBA00022801"/>
    </source>
</evidence>
<dbReference type="GO" id="GO:0003796">
    <property type="term" value="F:lysozyme activity"/>
    <property type="evidence" value="ECO:0007669"/>
    <property type="project" value="InterPro"/>
</dbReference>
<dbReference type="Gene3D" id="3.20.20.80">
    <property type="entry name" value="Glycosidases"/>
    <property type="match status" value="1"/>
</dbReference>
<dbReference type="GO" id="GO:0009253">
    <property type="term" value="P:peptidoglycan catabolic process"/>
    <property type="evidence" value="ECO:0007669"/>
    <property type="project" value="InterPro"/>
</dbReference>
<keyword evidence="3" id="KW-0326">Glycosidase</keyword>
<evidence type="ECO:0000256" key="1">
    <source>
        <dbReference type="ARBA" id="ARBA00010646"/>
    </source>
</evidence>
<protein>
    <recommendedName>
        <fullName evidence="5">Lysozyme</fullName>
    </recommendedName>
</protein>
<dbReference type="GO" id="GO:0016998">
    <property type="term" value="P:cell wall macromolecule catabolic process"/>
    <property type="evidence" value="ECO:0007669"/>
    <property type="project" value="InterPro"/>
</dbReference>
<dbReference type="Pfam" id="PF01183">
    <property type="entry name" value="Glyco_hydro_25"/>
    <property type="match status" value="1"/>
</dbReference>
<dbReference type="EMBL" id="AP029172">
    <property type="protein sequence ID" value="BFD48215.1"/>
    <property type="molecule type" value="Genomic_DNA"/>
</dbReference>
<evidence type="ECO:0000256" key="3">
    <source>
        <dbReference type="ARBA" id="ARBA00023295"/>
    </source>
</evidence>